<reference evidence="2" key="2">
    <citation type="journal article" date="2017" name="Nat. Plants">
        <title>The Aegilops tauschii genome reveals multiple impacts of transposons.</title>
        <authorList>
            <person name="Zhao G."/>
            <person name="Zou C."/>
            <person name="Li K."/>
            <person name="Wang K."/>
            <person name="Li T."/>
            <person name="Gao L."/>
            <person name="Zhang X."/>
            <person name="Wang H."/>
            <person name="Yang Z."/>
            <person name="Liu X."/>
            <person name="Jiang W."/>
            <person name="Mao L."/>
            <person name="Kong X."/>
            <person name="Jiao Y."/>
            <person name="Jia J."/>
        </authorList>
    </citation>
    <scope>NUCLEOTIDE SEQUENCE [LARGE SCALE GENOMIC DNA]</scope>
    <source>
        <strain evidence="2">cv. AL8/78</strain>
    </source>
</reference>
<reference evidence="1" key="3">
    <citation type="journal article" date="2017" name="Nature">
        <title>Genome sequence of the progenitor of the wheat D genome Aegilops tauschii.</title>
        <authorList>
            <person name="Luo M.C."/>
            <person name="Gu Y.Q."/>
            <person name="Puiu D."/>
            <person name="Wang H."/>
            <person name="Twardziok S.O."/>
            <person name="Deal K.R."/>
            <person name="Huo N."/>
            <person name="Zhu T."/>
            <person name="Wang L."/>
            <person name="Wang Y."/>
            <person name="McGuire P.E."/>
            <person name="Liu S."/>
            <person name="Long H."/>
            <person name="Ramasamy R.K."/>
            <person name="Rodriguez J.C."/>
            <person name="Van S.L."/>
            <person name="Yuan L."/>
            <person name="Wang Z."/>
            <person name="Xia Z."/>
            <person name="Xiao L."/>
            <person name="Anderson O.D."/>
            <person name="Ouyang S."/>
            <person name="Liang Y."/>
            <person name="Zimin A.V."/>
            <person name="Pertea G."/>
            <person name="Qi P."/>
            <person name="Bennetzen J.L."/>
            <person name="Dai X."/>
            <person name="Dawson M.W."/>
            <person name="Muller H.G."/>
            <person name="Kugler K."/>
            <person name="Rivarola-Duarte L."/>
            <person name="Spannagl M."/>
            <person name="Mayer K.F.X."/>
            <person name="Lu F.H."/>
            <person name="Bevan M.W."/>
            <person name="Leroy P."/>
            <person name="Li P."/>
            <person name="You F.M."/>
            <person name="Sun Q."/>
            <person name="Liu Z."/>
            <person name="Lyons E."/>
            <person name="Wicker T."/>
            <person name="Salzberg S.L."/>
            <person name="Devos K.M."/>
            <person name="Dvorak J."/>
        </authorList>
    </citation>
    <scope>NUCLEOTIDE SEQUENCE [LARGE SCALE GENOMIC DNA]</scope>
    <source>
        <strain evidence="1">cv. AL8/78</strain>
    </source>
</reference>
<dbReference type="Gramene" id="AET2Gv20758500.1">
    <property type="protein sequence ID" value="AET2Gv20758500.1"/>
    <property type="gene ID" value="AET2Gv20758500"/>
</dbReference>
<sequence>MLPEGVGVPYAERKRLIEWQRQIELLHIFVNP</sequence>
<reference evidence="2" key="1">
    <citation type="journal article" date="2014" name="Science">
        <title>Ancient hybridizations among the ancestral genomes of bread wheat.</title>
        <authorList>
            <consortium name="International Wheat Genome Sequencing Consortium,"/>
            <person name="Marcussen T."/>
            <person name="Sandve S.R."/>
            <person name="Heier L."/>
            <person name="Spannagl M."/>
            <person name="Pfeifer M."/>
            <person name="Jakobsen K.S."/>
            <person name="Wulff B.B."/>
            <person name="Steuernagel B."/>
            <person name="Mayer K.F."/>
            <person name="Olsen O.A."/>
        </authorList>
    </citation>
    <scope>NUCLEOTIDE SEQUENCE [LARGE SCALE GENOMIC DNA]</scope>
    <source>
        <strain evidence="2">cv. AL8/78</strain>
    </source>
</reference>
<keyword evidence="2" id="KW-1185">Reference proteome</keyword>
<name>A0A453C7C7_AEGTS</name>
<evidence type="ECO:0000313" key="2">
    <source>
        <dbReference type="Proteomes" id="UP000015105"/>
    </source>
</evidence>
<reference evidence="1" key="5">
    <citation type="journal article" date="2021" name="G3 (Bethesda)">
        <title>Aegilops tauschii genome assembly Aet v5.0 features greater sequence contiguity and improved annotation.</title>
        <authorList>
            <person name="Wang L."/>
            <person name="Zhu T."/>
            <person name="Rodriguez J.C."/>
            <person name="Deal K.R."/>
            <person name="Dubcovsky J."/>
            <person name="McGuire P.E."/>
            <person name="Lux T."/>
            <person name="Spannagl M."/>
            <person name="Mayer K.F.X."/>
            <person name="Baldrich P."/>
            <person name="Meyers B.C."/>
            <person name="Huo N."/>
            <person name="Gu Y.Q."/>
            <person name="Zhou H."/>
            <person name="Devos K.M."/>
            <person name="Bennetzen J.L."/>
            <person name="Unver T."/>
            <person name="Budak H."/>
            <person name="Gulick P.J."/>
            <person name="Galiba G."/>
            <person name="Kalapos B."/>
            <person name="Nelson D.R."/>
            <person name="Li P."/>
            <person name="You F.M."/>
            <person name="Luo M.C."/>
            <person name="Dvorak J."/>
        </authorList>
    </citation>
    <scope>NUCLEOTIDE SEQUENCE [LARGE SCALE GENOMIC DNA]</scope>
    <source>
        <strain evidence="1">cv. AL8/78</strain>
    </source>
</reference>
<dbReference type="EnsemblPlants" id="AET2Gv20758500.1">
    <property type="protein sequence ID" value="AET2Gv20758500.1"/>
    <property type="gene ID" value="AET2Gv20758500"/>
</dbReference>
<proteinExistence type="predicted"/>
<dbReference type="AlphaFoldDB" id="A0A453C7C7"/>
<dbReference type="Proteomes" id="UP000015105">
    <property type="component" value="Chromosome 2D"/>
</dbReference>
<evidence type="ECO:0000313" key="1">
    <source>
        <dbReference type="EnsemblPlants" id="AET2Gv20758500.1"/>
    </source>
</evidence>
<organism evidence="1 2">
    <name type="scientific">Aegilops tauschii subsp. strangulata</name>
    <name type="common">Goatgrass</name>
    <dbReference type="NCBI Taxonomy" id="200361"/>
    <lineage>
        <taxon>Eukaryota</taxon>
        <taxon>Viridiplantae</taxon>
        <taxon>Streptophyta</taxon>
        <taxon>Embryophyta</taxon>
        <taxon>Tracheophyta</taxon>
        <taxon>Spermatophyta</taxon>
        <taxon>Magnoliopsida</taxon>
        <taxon>Liliopsida</taxon>
        <taxon>Poales</taxon>
        <taxon>Poaceae</taxon>
        <taxon>BOP clade</taxon>
        <taxon>Pooideae</taxon>
        <taxon>Triticodae</taxon>
        <taxon>Triticeae</taxon>
        <taxon>Triticinae</taxon>
        <taxon>Aegilops</taxon>
    </lineage>
</organism>
<accession>A0A453C7C7</accession>
<protein>
    <submittedName>
        <fullName evidence="1">Uncharacterized protein</fullName>
    </submittedName>
</protein>
<reference evidence="1" key="4">
    <citation type="submission" date="2019-03" db="UniProtKB">
        <authorList>
            <consortium name="EnsemblPlants"/>
        </authorList>
    </citation>
    <scope>IDENTIFICATION</scope>
</reference>